<evidence type="ECO:0000256" key="3">
    <source>
        <dbReference type="ARBA" id="ARBA00022475"/>
    </source>
</evidence>
<evidence type="ECO:0000256" key="7">
    <source>
        <dbReference type="ARBA" id="ARBA00023010"/>
    </source>
</evidence>
<dbReference type="GeneID" id="79267179"/>
<dbReference type="GO" id="GO:0005886">
    <property type="term" value="C:plasma membrane"/>
    <property type="evidence" value="ECO:0007669"/>
    <property type="project" value="UniProtKB-SubCell"/>
</dbReference>
<dbReference type="GO" id="GO:0006605">
    <property type="term" value="P:protein targeting"/>
    <property type="evidence" value="ECO:0007669"/>
    <property type="project" value="UniProtKB-UniRule"/>
</dbReference>
<feature type="transmembrane region" description="Helical" evidence="9">
    <location>
        <begin position="467"/>
        <end position="487"/>
    </location>
</feature>
<comment type="function">
    <text evidence="9">Involved in protein export.</text>
</comment>
<evidence type="ECO:0000256" key="1">
    <source>
        <dbReference type="ARBA" id="ARBA00004651"/>
    </source>
</evidence>
<feature type="domain" description="Protein export membrane protein SecD/SecF C-terminal" evidence="10">
    <location>
        <begin position="357"/>
        <end position="510"/>
    </location>
</feature>
<feature type="transmembrane region" description="Helical" evidence="9">
    <location>
        <begin position="493"/>
        <end position="511"/>
    </location>
</feature>
<dbReference type="InterPro" id="IPR048634">
    <property type="entry name" value="SecD_SecF_C"/>
</dbReference>
<keyword evidence="8 9" id="KW-0472">Membrane</keyword>
<evidence type="ECO:0000256" key="6">
    <source>
        <dbReference type="ARBA" id="ARBA00022989"/>
    </source>
</evidence>
<keyword evidence="3 9" id="KW-1003">Cell membrane</keyword>
<evidence type="ECO:0000313" key="11">
    <source>
        <dbReference type="EMBL" id="MFC7235484.1"/>
    </source>
</evidence>
<keyword evidence="12" id="KW-1185">Reference proteome</keyword>
<organism evidence="11 12">
    <name type="scientific">Halosegnis marinus</name>
    <dbReference type="NCBI Taxonomy" id="3034023"/>
    <lineage>
        <taxon>Archaea</taxon>
        <taxon>Methanobacteriati</taxon>
        <taxon>Methanobacteriota</taxon>
        <taxon>Stenosarchaea group</taxon>
        <taxon>Halobacteria</taxon>
        <taxon>Halobacteriales</taxon>
        <taxon>Natronomonadaceae</taxon>
        <taxon>Halosegnis</taxon>
    </lineage>
</organism>
<feature type="transmembrane region" description="Helical" evidence="9">
    <location>
        <begin position="427"/>
        <end position="446"/>
    </location>
</feature>
<sequence length="525" mass="54891">MIRENWRIVLLVVLVVASSAALFGPLGSGSAADGGDANATSPTNLQYGLELSGGTRIRAPLAGLHATPDIGDADPNQLQRDLAAELNVSLADVAVLNPTQELPNGAVEVRTGNVTRAEFAAALRANDIDVSENQVDLGVTERTRDQTVRVLNSKINEGGLTGGSVTTTQTENGTYVVVEVPNANRSEVIGLIGTPGRVQVVALSPAENGTGFERQPLLDQSDLTVSGVVTRQTPGGGTSYAVGVTVSNDDAAQRFADTMREEGFTSEQNPNGIGNCDYELGEGPQDDSEYCLLTVRDGETVYAASMGDLATIINNGDFVADPSFSIGAPNQSTARQLELDLRAGALPTTLNIDEGTTYYLQPSLAQEFKTFSVVTGAVAVLAVAFVVFLRYREVGVAAPMVLTAAAEVYLLLGFAALVGLALDLSHIAGFIAVIGTGVDDLVIIADEILQGERVTTGRVFQSRFRKAFWVIGAAAATTIIAMSPLAVLSLGDLQGFALVTIVGVLLGVLVTRPAYGNILRNVVLD</sequence>
<evidence type="ECO:0000256" key="5">
    <source>
        <dbReference type="ARBA" id="ARBA00022927"/>
    </source>
</evidence>
<proteinExistence type="inferred from homology"/>
<dbReference type="AlphaFoldDB" id="A0ABD5ZPF7"/>
<dbReference type="EMBL" id="JBHTAP010000001">
    <property type="protein sequence ID" value="MFC7235484.1"/>
    <property type="molecule type" value="Genomic_DNA"/>
</dbReference>
<dbReference type="Proteomes" id="UP001596398">
    <property type="component" value="Unassembled WGS sequence"/>
</dbReference>
<keyword evidence="7 9" id="KW-0811">Translocation</keyword>
<comment type="subcellular location">
    <subcellularLocation>
        <location evidence="1 9">Cell membrane</location>
        <topology evidence="1 9">Multi-pass membrane protein</topology>
    </subcellularLocation>
</comment>
<dbReference type="Pfam" id="PF02355">
    <property type="entry name" value="SecD_SecF_C"/>
    <property type="match status" value="1"/>
</dbReference>
<evidence type="ECO:0000256" key="9">
    <source>
        <dbReference type="HAMAP-Rule" id="MF_01463"/>
    </source>
</evidence>
<dbReference type="HAMAP" id="MF_01463_A">
    <property type="entry name" value="SecD_A"/>
    <property type="match status" value="1"/>
</dbReference>
<keyword evidence="4 9" id="KW-0812">Transmembrane</keyword>
<feature type="transmembrane region" description="Helical" evidence="9">
    <location>
        <begin position="370"/>
        <end position="389"/>
    </location>
</feature>
<dbReference type="Gene3D" id="1.20.1640.10">
    <property type="entry name" value="Multidrug efflux transporter AcrB transmembrane domain"/>
    <property type="match status" value="1"/>
</dbReference>
<gene>
    <name evidence="9" type="primary">secD</name>
    <name evidence="11" type="ORF">ACFQJ4_09185</name>
</gene>
<feature type="transmembrane region" description="Helical" evidence="9">
    <location>
        <begin position="401"/>
        <end position="421"/>
    </location>
</feature>
<dbReference type="InterPro" id="IPR022813">
    <property type="entry name" value="SecD/SecF_arch_bac"/>
</dbReference>
<comment type="caution">
    <text evidence="11">The sequence shown here is derived from an EMBL/GenBank/DDBJ whole genome shotgun (WGS) entry which is preliminary data.</text>
</comment>
<protein>
    <recommendedName>
        <fullName evidence="9">Protein-export membrane protein SecD</fullName>
    </recommendedName>
</protein>
<evidence type="ECO:0000256" key="2">
    <source>
        <dbReference type="ARBA" id="ARBA00022448"/>
    </source>
</evidence>
<reference evidence="11 12" key="1">
    <citation type="journal article" date="2019" name="Int. J. Syst. Evol. Microbiol.">
        <title>The Global Catalogue of Microorganisms (GCM) 10K type strain sequencing project: providing services to taxonomists for standard genome sequencing and annotation.</title>
        <authorList>
            <consortium name="The Broad Institute Genomics Platform"/>
            <consortium name="The Broad Institute Genome Sequencing Center for Infectious Disease"/>
            <person name="Wu L."/>
            <person name="Ma J."/>
        </authorList>
    </citation>
    <scope>NUCLEOTIDE SEQUENCE [LARGE SCALE GENOMIC DNA]</scope>
    <source>
        <strain evidence="11 12">DT85</strain>
    </source>
</reference>
<dbReference type="PANTHER" id="PTHR30081">
    <property type="entry name" value="PROTEIN-EXPORT MEMBRANE PROTEIN SEC"/>
    <property type="match status" value="1"/>
</dbReference>
<dbReference type="InterPro" id="IPR024912">
    <property type="entry name" value="SecD_arc"/>
</dbReference>
<keyword evidence="5 9" id="KW-0653">Protein transport</keyword>
<comment type="similarity">
    <text evidence="9">Belongs to the SecD/SecF family. SecD subfamily.</text>
</comment>
<comment type="subunit">
    <text evidence="9">Part of the protein translocation apparatus. Forms a complex with SecF.</text>
</comment>
<evidence type="ECO:0000313" key="12">
    <source>
        <dbReference type="Proteomes" id="UP001596398"/>
    </source>
</evidence>
<keyword evidence="2 9" id="KW-0813">Transport</keyword>
<evidence type="ECO:0000259" key="10">
    <source>
        <dbReference type="Pfam" id="PF02355"/>
    </source>
</evidence>
<dbReference type="SUPFAM" id="SSF82866">
    <property type="entry name" value="Multidrug efflux transporter AcrB transmembrane domain"/>
    <property type="match status" value="1"/>
</dbReference>
<keyword evidence="6 9" id="KW-1133">Transmembrane helix</keyword>
<accession>A0ABD5ZPF7</accession>
<dbReference type="GO" id="GO:0065002">
    <property type="term" value="P:intracellular protein transmembrane transport"/>
    <property type="evidence" value="ECO:0007669"/>
    <property type="project" value="UniProtKB-UniRule"/>
</dbReference>
<evidence type="ECO:0000256" key="4">
    <source>
        <dbReference type="ARBA" id="ARBA00022692"/>
    </source>
</evidence>
<evidence type="ECO:0000256" key="8">
    <source>
        <dbReference type="ARBA" id="ARBA00023136"/>
    </source>
</evidence>
<comment type="caution">
    <text evidence="9">Lacks conserved residue(s) required for the propagation of feature annotation.</text>
</comment>
<dbReference type="PANTHER" id="PTHR30081:SF1">
    <property type="entry name" value="PROTEIN TRANSLOCASE SUBUNIT SECD"/>
    <property type="match status" value="1"/>
</dbReference>
<dbReference type="RefSeq" id="WP_276233615.1">
    <property type="nucleotide sequence ID" value="NZ_CP119802.1"/>
</dbReference>
<name>A0ABD5ZPF7_9EURY</name>